<dbReference type="CDD" id="cd04859">
    <property type="entry name" value="Prim_Pol"/>
    <property type="match status" value="1"/>
</dbReference>
<accession>A0A371XER6</accession>
<feature type="region of interest" description="Disordered" evidence="1">
    <location>
        <begin position="225"/>
        <end position="244"/>
    </location>
</feature>
<dbReference type="Pfam" id="PF13481">
    <property type="entry name" value="AAA_25"/>
    <property type="match status" value="1"/>
</dbReference>
<gene>
    <name evidence="3" type="ORF">DY251_08880</name>
</gene>
<comment type="caution">
    <text evidence="3">The sequence shown here is derived from an EMBL/GenBank/DDBJ whole genome shotgun (WGS) entry which is preliminary data.</text>
</comment>
<evidence type="ECO:0000313" key="4">
    <source>
        <dbReference type="Proteomes" id="UP000262379"/>
    </source>
</evidence>
<dbReference type="SUPFAM" id="SSF52540">
    <property type="entry name" value="P-loop containing nucleoside triphosphate hydrolases"/>
    <property type="match status" value="1"/>
</dbReference>
<protein>
    <recommendedName>
        <fullName evidence="2">DNA primase/polymerase bifunctional N-terminal domain-containing protein</fullName>
    </recommendedName>
</protein>
<dbReference type="Gene3D" id="3.40.50.300">
    <property type="entry name" value="P-loop containing nucleotide triphosphate hydrolases"/>
    <property type="match status" value="1"/>
</dbReference>
<sequence>MDGQLPPAAILKRHAHTSISSLRITSVHSTPTKNLPVIEQALEYARNGFPVFPVNPQTNSPLTKNGFYDATTDPAQIKQSWDWTPDAMIGIPTGAVSGVWVLDLDRPKEGNQVDGVEEFEKLLRQYNADPIITHTVVSAHGGRHLYFAYDPAHPIRGWTNLDKKHIDTRGDGNYIIAAGSITSANERYTFEDPFSLYKIATAPDWLYQWIEEARRKPSAVDRQYQQTAQQQMAQPAGTKPATPEYGRKALESEAAKLAGAPTGERHNHTLNSAISMGTIVAAGALTKSEVVSALTDACHTNGHIKDDGDRSVEQTINDGLAYGISKGPRMLPESKFHDETNNTADAARLQKATWVCGSDFAGQDIPPREFLDDRELIPVKAVTQLSGDGAVGKSLLALQTAIAVATDTEWLSKKVKGGSAIYLSAEDDLDEIRRRIAKICEGENIDPNDLKDLHILPLVGKDALLATVRKDGVVKATELFGELARKVAELQAKLVVIDNLSNVFAGNENDRSQATQFISLLDGIALQSRCAVLLLAHPSVSGMNDGTGRSGTTGWGNRVRSKVYFERVKGEKGLEKNEDLRTLTSNKVNYAKQGEVVHMRWENWRFVADGVETSLNKDALAAKADRVFMILLRWYNDNNLSVGPNPGSNYAPSLFAKDDAAEGVTKEQFGKAMKRLLAAGKIAVHENGRKTQRLHITPLKYGEE</sequence>
<keyword evidence="4" id="KW-1185">Reference proteome</keyword>
<feature type="domain" description="DNA primase/polymerase bifunctional N-terminal" evidence="2">
    <location>
        <begin position="41"/>
        <end position="206"/>
    </location>
</feature>
<dbReference type="EMBL" id="QURN01000006">
    <property type="protein sequence ID" value="RFC67706.1"/>
    <property type="molecule type" value="Genomic_DNA"/>
</dbReference>
<dbReference type="Pfam" id="PF09250">
    <property type="entry name" value="Prim-Pol"/>
    <property type="match status" value="1"/>
</dbReference>
<dbReference type="InterPro" id="IPR027417">
    <property type="entry name" value="P-loop_NTPase"/>
</dbReference>
<evidence type="ECO:0000313" key="3">
    <source>
        <dbReference type="EMBL" id="RFC67706.1"/>
    </source>
</evidence>
<dbReference type="AlphaFoldDB" id="A0A371XER6"/>
<dbReference type="InterPro" id="IPR015330">
    <property type="entry name" value="DNA_primase/pol_bifunc_N"/>
</dbReference>
<evidence type="ECO:0000256" key="1">
    <source>
        <dbReference type="SAM" id="MobiDB-lite"/>
    </source>
</evidence>
<reference evidence="4" key="1">
    <citation type="submission" date="2018-08" db="EMBL/GenBank/DDBJ databases">
        <authorList>
            <person name="Im W.T."/>
        </authorList>
    </citation>
    <scope>NUCLEOTIDE SEQUENCE [LARGE SCALE GENOMIC DNA]</scope>
    <source>
        <strain evidence="4">LA-28</strain>
    </source>
</reference>
<evidence type="ECO:0000259" key="2">
    <source>
        <dbReference type="SMART" id="SM00943"/>
    </source>
</evidence>
<feature type="compositionally biased region" description="Low complexity" evidence="1">
    <location>
        <begin position="225"/>
        <end position="236"/>
    </location>
</feature>
<dbReference type="SUPFAM" id="SSF56747">
    <property type="entry name" value="Prim-pol domain"/>
    <property type="match status" value="1"/>
</dbReference>
<proteinExistence type="predicted"/>
<dbReference type="Proteomes" id="UP000262379">
    <property type="component" value="Unassembled WGS sequence"/>
</dbReference>
<organism evidence="3 4">
    <name type="scientific">Mesorhizobium denitrificans</name>
    <dbReference type="NCBI Taxonomy" id="2294114"/>
    <lineage>
        <taxon>Bacteria</taxon>
        <taxon>Pseudomonadati</taxon>
        <taxon>Pseudomonadota</taxon>
        <taxon>Alphaproteobacteria</taxon>
        <taxon>Hyphomicrobiales</taxon>
        <taxon>Phyllobacteriaceae</taxon>
        <taxon>Mesorhizobium</taxon>
    </lineage>
</organism>
<dbReference type="SMART" id="SM00943">
    <property type="entry name" value="Prim-Pol"/>
    <property type="match status" value="1"/>
</dbReference>
<name>A0A371XER6_9HYPH</name>